<organism evidence="1 2">
    <name type="scientific">Mycoavidus cysteinexigens</name>
    <dbReference type="NCBI Taxonomy" id="1553431"/>
    <lineage>
        <taxon>Bacteria</taxon>
        <taxon>Pseudomonadati</taxon>
        <taxon>Pseudomonadota</taxon>
        <taxon>Betaproteobacteria</taxon>
        <taxon>Burkholderiales</taxon>
        <taxon>Burkholderiaceae</taxon>
        <taxon>Mycoavidus</taxon>
    </lineage>
</organism>
<dbReference type="InterPro" id="IPR005025">
    <property type="entry name" value="FMN_Rdtase-like_dom"/>
</dbReference>
<proteinExistence type="predicted"/>
<dbReference type="InterPro" id="IPR029039">
    <property type="entry name" value="Flavoprotein-like_sf"/>
</dbReference>
<dbReference type="AlphaFoldDB" id="A0A2Z6EV72"/>
<dbReference type="Proteomes" id="UP000282597">
    <property type="component" value="Chromosome"/>
</dbReference>
<dbReference type="Pfam" id="PF03358">
    <property type="entry name" value="FMN_red"/>
    <property type="match status" value="1"/>
</dbReference>
<protein>
    <submittedName>
        <fullName evidence="1">Flavin reductase</fullName>
    </submittedName>
</protein>
<evidence type="ECO:0000313" key="1">
    <source>
        <dbReference type="EMBL" id="BBE09373.1"/>
    </source>
</evidence>
<dbReference type="Gene3D" id="3.40.50.360">
    <property type="match status" value="1"/>
</dbReference>
<keyword evidence="2" id="KW-1185">Reference proteome</keyword>
<sequence>MNAPRILVFAGSLRTGSYNLALAKAAAQQLEALNAQVTLLDLADYPLPIYDGNLEQASGVPAAARTLHTTIAAHQGVFIASPEYNASVTPLLLNTIAWISRVNENGGKLAVFGQPVFALGSASPGYYGGYRGLLALRHLLTLTLHSQVLPQMVTLSQAHLAFNEQGQLKDEAAQNMLQEMAKQLVKAAHTVK</sequence>
<dbReference type="EMBL" id="AP018150">
    <property type="protein sequence ID" value="BBE09373.1"/>
    <property type="molecule type" value="Genomic_DNA"/>
</dbReference>
<gene>
    <name evidence="1" type="ORF">MCB1EB_1212</name>
</gene>
<dbReference type="RefSeq" id="WP_026921816.1">
    <property type="nucleotide sequence ID" value="NZ_AP018150.1"/>
</dbReference>
<dbReference type="InterPro" id="IPR050712">
    <property type="entry name" value="NAD(P)H-dep_reductase"/>
</dbReference>
<dbReference type="GO" id="GO:0010181">
    <property type="term" value="F:FMN binding"/>
    <property type="evidence" value="ECO:0007669"/>
    <property type="project" value="TreeGrafter"/>
</dbReference>
<dbReference type="KEGG" id="mcys:MCB1EB_1212"/>
<dbReference type="GO" id="GO:0005829">
    <property type="term" value="C:cytosol"/>
    <property type="evidence" value="ECO:0007669"/>
    <property type="project" value="TreeGrafter"/>
</dbReference>
<reference evidence="1 2" key="1">
    <citation type="journal article" date="2018" name="Microbes Environ.">
        <title>Comparative Genomic Insights into Endofungal Lifestyles of Two Bacterial Endosymbionts, Mycoavidus cysteinexigens and Burkholderia rhizoxinica.</title>
        <authorList>
            <person name="Sharmin D."/>
            <person name="Guo Y."/>
            <person name="Nishizawa T."/>
            <person name="Ohshima S."/>
            <person name="Sato Y."/>
            <person name="Takashima Y."/>
            <person name="Narisawa K."/>
            <person name="Ohta H."/>
        </authorList>
    </citation>
    <scope>NUCLEOTIDE SEQUENCE [LARGE SCALE GENOMIC DNA]</scope>
    <source>
        <strain evidence="1 2">B1-EB</strain>
    </source>
</reference>
<dbReference type="SUPFAM" id="SSF52218">
    <property type="entry name" value="Flavoproteins"/>
    <property type="match status" value="1"/>
</dbReference>
<dbReference type="GO" id="GO:0016491">
    <property type="term" value="F:oxidoreductase activity"/>
    <property type="evidence" value="ECO:0007669"/>
    <property type="project" value="InterPro"/>
</dbReference>
<dbReference type="PANTHER" id="PTHR30543:SF21">
    <property type="entry name" value="NAD(P)H-DEPENDENT FMN REDUCTASE LOT6"/>
    <property type="match status" value="1"/>
</dbReference>
<name>A0A2Z6EV72_9BURK</name>
<dbReference type="PANTHER" id="PTHR30543">
    <property type="entry name" value="CHROMATE REDUCTASE"/>
    <property type="match status" value="1"/>
</dbReference>
<evidence type="ECO:0000313" key="2">
    <source>
        <dbReference type="Proteomes" id="UP000282597"/>
    </source>
</evidence>
<accession>A0A2Z6EV72</accession>